<comment type="caution">
    <text evidence="2">The sequence shown here is derived from an EMBL/GenBank/DDBJ whole genome shotgun (WGS) entry which is preliminary data.</text>
</comment>
<evidence type="ECO:0008006" key="4">
    <source>
        <dbReference type="Google" id="ProtNLM"/>
    </source>
</evidence>
<keyword evidence="3" id="KW-1185">Reference proteome</keyword>
<organism evidence="2 3">
    <name type="scientific">Cellulomonas persica</name>
    <dbReference type="NCBI Taxonomy" id="76861"/>
    <lineage>
        <taxon>Bacteria</taxon>
        <taxon>Bacillati</taxon>
        <taxon>Actinomycetota</taxon>
        <taxon>Actinomycetes</taxon>
        <taxon>Micrococcales</taxon>
        <taxon>Cellulomonadaceae</taxon>
        <taxon>Cellulomonas</taxon>
    </lineage>
</organism>
<dbReference type="OrthoDB" id="5069709at2"/>
<feature type="compositionally biased region" description="Basic and acidic residues" evidence="1">
    <location>
        <begin position="1"/>
        <end position="15"/>
    </location>
</feature>
<evidence type="ECO:0000313" key="2">
    <source>
        <dbReference type="EMBL" id="GEK19238.1"/>
    </source>
</evidence>
<evidence type="ECO:0000313" key="3">
    <source>
        <dbReference type="Proteomes" id="UP000321386"/>
    </source>
</evidence>
<dbReference type="CDD" id="cd20726">
    <property type="entry name" value="CDI_toxin_BpE479_tRNase-like"/>
    <property type="match status" value="1"/>
</dbReference>
<feature type="compositionally biased region" description="Basic and acidic residues" evidence="1">
    <location>
        <begin position="37"/>
        <end position="49"/>
    </location>
</feature>
<reference evidence="2 3" key="1">
    <citation type="submission" date="2019-07" db="EMBL/GenBank/DDBJ databases">
        <title>Whole genome shotgun sequence of Cellulomonas persica NBRC 101101.</title>
        <authorList>
            <person name="Hosoyama A."/>
            <person name="Uohara A."/>
            <person name="Ohji S."/>
            <person name="Ichikawa N."/>
        </authorList>
    </citation>
    <scope>NUCLEOTIDE SEQUENCE [LARGE SCALE GENOMIC DNA]</scope>
    <source>
        <strain evidence="2 3">NBRC 101101</strain>
    </source>
</reference>
<proteinExistence type="predicted"/>
<feature type="compositionally biased region" description="Low complexity" evidence="1">
    <location>
        <begin position="16"/>
        <end position="36"/>
    </location>
</feature>
<dbReference type="AlphaFoldDB" id="A0A510UX52"/>
<dbReference type="Proteomes" id="UP000321386">
    <property type="component" value="Unassembled WGS sequence"/>
</dbReference>
<feature type="region of interest" description="Disordered" evidence="1">
    <location>
        <begin position="1"/>
        <end position="58"/>
    </location>
</feature>
<gene>
    <name evidence="2" type="ORF">CPE01_29710</name>
</gene>
<protein>
    <recommendedName>
        <fullName evidence="4">CdiA C-terminal tRNase domain-containing protein</fullName>
    </recommendedName>
</protein>
<accession>A0A510UX52</accession>
<sequence>MTELTHDVARSRAPERTTPTATQPTPLLPAPLAHEPAAPDHDAASHGEAHAAGAFDRLRRHGDRTVRRMMNDDDAGPVADGFVGPGDALPDKPDVGTPAYLLAYDPAVKKYRQSEYETAVRIITERQVRLRRAEEGARHDWVDDHGTTYDAVGNFPATFFEKQWPTLQKQIRLHLGKAQVVPVDVAQFSEDQRALVRAFVVDLANAQVVIVGDK</sequence>
<name>A0A510UX52_9CELL</name>
<evidence type="ECO:0000256" key="1">
    <source>
        <dbReference type="SAM" id="MobiDB-lite"/>
    </source>
</evidence>
<dbReference type="EMBL" id="BJUA01000020">
    <property type="protein sequence ID" value="GEK19238.1"/>
    <property type="molecule type" value="Genomic_DNA"/>
</dbReference>
<dbReference type="RefSeq" id="WP_146807603.1">
    <property type="nucleotide sequence ID" value="NZ_BJUA01000020.1"/>
</dbReference>